<dbReference type="Gene3D" id="3.40.50.880">
    <property type="match status" value="1"/>
</dbReference>
<dbReference type="InterPro" id="IPR029062">
    <property type="entry name" value="Class_I_gatase-like"/>
</dbReference>
<feature type="signal peptide" evidence="1">
    <location>
        <begin position="1"/>
        <end position="20"/>
    </location>
</feature>
<dbReference type="EMBL" id="JBHTBS010000007">
    <property type="protein sequence ID" value="MFC7338415.1"/>
    <property type="molecule type" value="Genomic_DNA"/>
</dbReference>
<feature type="chain" id="PRO_5046990373" evidence="1">
    <location>
        <begin position="21"/>
        <end position="319"/>
    </location>
</feature>
<keyword evidence="4" id="KW-1185">Reference proteome</keyword>
<reference evidence="4" key="1">
    <citation type="journal article" date="2019" name="Int. J. Syst. Evol. Microbiol.">
        <title>The Global Catalogue of Microorganisms (GCM) 10K type strain sequencing project: providing services to taxonomists for standard genome sequencing and annotation.</title>
        <authorList>
            <consortium name="The Broad Institute Genomics Platform"/>
            <consortium name="The Broad Institute Genome Sequencing Center for Infectious Disease"/>
            <person name="Wu L."/>
            <person name="Ma J."/>
        </authorList>
    </citation>
    <scope>NUCLEOTIDE SEQUENCE [LARGE SCALE GENOMIC DNA]</scope>
    <source>
        <strain evidence="4">CGMCC 4.1467</strain>
    </source>
</reference>
<sequence>MKRIASILAMTALMSVPAACEEAAPKKIVFIAGAKSHASGDHEFRAGCMLLAKALNEQSGLPVKAEVVGPNWGKDKSVMDGVDGVVVYCDASSAIKNDMEYLDGLAKKGVGLMFMHYAVHPTAEVGEKYYRPWMGAAMEDNFSVNPHWLAELKVMPGHPISEGVPEKFESFDEFYYNMRFIEDREKVLDLVTATPTRERMRRYINMWNWHGAEGMDSPQSLMWGYEREDGGRGVGFTGGHYHCNWGLDGFRTVVLNAIVWCAGMEVPEGGVKSEKVTEDQLNENLDDYGDKMVRVKLPDLEAVRKMPAAKIDQKREQRR</sequence>
<proteinExistence type="predicted"/>
<dbReference type="SUPFAM" id="SSF52317">
    <property type="entry name" value="Class I glutamine amidotransferase-like"/>
    <property type="match status" value="1"/>
</dbReference>
<dbReference type="Pfam" id="PF06283">
    <property type="entry name" value="ThuA"/>
    <property type="match status" value="1"/>
</dbReference>
<feature type="domain" description="ThuA-like" evidence="2">
    <location>
        <begin position="51"/>
        <end position="261"/>
    </location>
</feature>
<evidence type="ECO:0000256" key="1">
    <source>
        <dbReference type="SAM" id="SignalP"/>
    </source>
</evidence>
<evidence type="ECO:0000259" key="2">
    <source>
        <dbReference type="Pfam" id="PF06283"/>
    </source>
</evidence>
<name>A0ABW2LB78_9BACT</name>
<keyword evidence="1" id="KW-0732">Signal</keyword>
<comment type="caution">
    <text evidence="3">The sequence shown here is derived from an EMBL/GenBank/DDBJ whole genome shotgun (WGS) entry which is preliminary data.</text>
</comment>
<dbReference type="InterPro" id="IPR029010">
    <property type="entry name" value="ThuA-like"/>
</dbReference>
<gene>
    <name evidence="3" type="ORF">ACFQY0_14570</name>
</gene>
<evidence type="ECO:0000313" key="4">
    <source>
        <dbReference type="Proteomes" id="UP001596472"/>
    </source>
</evidence>
<dbReference type="Proteomes" id="UP001596472">
    <property type="component" value="Unassembled WGS sequence"/>
</dbReference>
<accession>A0ABW2LB78</accession>
<protein>
    <submittedName>
        <fullName evidence="3">ThuA domain-containing protein</fullName>
    </submittedName>
</protein>
<organism evidence="3 4">
    <name type="scientific">Haloferula chungangensis</name>
    <dbReference type="NCBI Taxonomy" id="1048331"/>
    <lineage>
        <taxon>Bacteria</taxon>
        <taxon>Pseudomonadati</taxon>
        <taxon>Verrucomicrobiota</taxon>
        <taxon>Verrucomicrobiia</taxon>
        <taxon>Verrucomicrobiales</taxon>
        <taxon>Verrucomicrobiaceae</taxon>
        <taxon>Haloferula</taxon>
    </lineage>
</organism>
<evidence type="ECO:0000313" key="3">
    <source>
        <dbReference type="EMBL" id="MFC7338415.1"/>
    </source>
</evidence>